<dbReference type="Proteomes" id="UP000245166">
    <property type="component" value="Unassembled WGS sequence"/>
</dbReference>
<dbReference type="EMBL" id="PYHR01000002">
    <property type="protein sequence ID" value="PWD51580.1"/>
    <property type="molecule type" value="Genomic_DNA"/>
</dbReference>
<dbReference type="AlphaFoldDB" id="A0A2U1ZXA7"/>
<accession>A0A2U1ZXA7</accession>
<sequence>MGLFRRATVTADVGAGFLALETAAHQAALEASAGTGRQVSRVAAELTVHAEPSGVVVLSWNNRNVGLAPEEQRLPLAAQAAAAGRGRLVTDAEVFRDAGVWRVWVGPLPRPTDAVQPEDTVAPKPPSIAGIPLQRPDPA</sequence>
<comment type="caution">
    <text evidence="2">The sequence shown here is derived from an EMBL/GenBank/DDBJ whole genome shotgun (WGS) entry which is preliminary data.</text>
</comment>
<evidence type="ECO:0000313" key="2">
    <source>
        <dbReference type="EMBL" id="PWD51580.1"/>
    </source>
</evidence>
<reference evidence="2 3" key="1">
    <citation type="submission" date="2018-03" db="EMBL/GenBank/DDBJ databases">
        <title>Genome assembly of novel Miniimonas species PCH200.</title>
        <authorList>
            <person name="Thakur V."/>
            <person name="Kumar V."/>
            <person name="Singh D."/>
        </authorList>
    </citation>
    <scope>NUCLEOTIDE SEQUENCE [LARGE SCALE GENOMIC DNA]</scope>
    <source>
        <strain evidence="2 3">PCH200</strain>
    </source>
</reference>
<proteinExistence type="predicted"/>
<keyword evidence="3" id="KW-1185">Reference proteome</keyword>
<dbReference type="RefSeq" id="WP_109229959.1">
    <property type="nucleotide sequence ID" value="NZ_PYHR01000002.1"/>
</dbReference>
<feature type="region of interest" description="Disordered" evidence="1">
    <location>
        <begin position="108"/>
        <end position="139"/>
    </location>
</feature>
<gene>
    <name evidence="2" type="ORF">C8046_13945</name>
</gene>
<evidence type="ECO:0000313" key="3">
    <source>
        <dbReference type="Proteomes" id="UP000245166"/>
    </source>
</evidence>
<dbReference type="OrthoDB" id="4824179at2"/>
<protein>
    <submittedName>
        <fullName evidence="2">Uncharacterized protein</fullName>
    </submittedName>
</protein>
<name>A0A2U1ZXA7_9MICO</name>
<organism evidence="2 3">
    <name type="scientific">Serinibacter arcticus</name>
    <dbReference type="NCBI Taxonomy" id="1655435"/>
    <lineage>
        <taxon>Bacteria</taxon>
        <taxon>Bacillati</taxon>
        <taxon>Actinomycetota</taxon>
        <taxon>Actinomycetes</taxon>
        <taxon>Micrococcales</taxon>
        <taxon>Beutenbergiaceae</taxon>
        <taxon>Serinibacter</taxon>
    </lineage>
</organism>
<evidence type="ECO:0000256" key="1">
    <source>
        <dbReference type="SAM" id="MobiDB-lite"/>
    </source>
</evidence>